<name>A0A074J8L5_9RHOB</name>
<dbReference type="AlphaFoldDB" id="A0A074J8L5"/>
<dbReference type="SUPFAM" id="SSF81901">
    <property type="entry name" value="HCP-like"/>
    <property type="match status" value="1"/>
</dbReference>
<protein>
    <recommendedName>
        <fullName evidence="4">Sel1 repeat family protein</fullName>
    </recommendedName>
</protein>
<accession>A0A074J8L5</accession>
<evidence type="ECO:0000313" key="2">
    <source>
        <dbReference type="EMBL" id="KEO52909.1"/>
    </source>
</evidence>
<sequence>MTARRYLLRTCSGFLAVLLLAGEISAQTFDAGQAAYEAGQYQVAIENWEPLSEQGDARAQASLGLMYAKGLGVERDDKRAIQLFRLSAEQGFVDAQYYLGIGYRNGLGVPRDDWVAGLWFRRAADQGHAKASAVLGYLLLAKKLLPVDENEAFTRISFAAKAGEPPAQFNLGLMHAGGDGAPQDFVTAYMWIEIAKANGLEDTDTYLRRIENELSAEELEDAKARAVRCRTSDYADCE</sequence>
<dbReference type="InterPro" id="IPR050767">
    <property type="entry name" value="Sel1_AlgK"/>
</dbReference>
<dbReference type="eggNOG" id="COG0790">
    <property type="taxonomic scope" value="Bacteria"/>
</dbReference>
<dbReference type="Pfam" id="PF08238">
    <property type="entry name" value="Sel1"/>
    <property type="match status" value="3"/>
</dbReference>
<evidence type="ECO:0000256" key="1">
    <source>
        <dbReference type="SAM" id="SignalP"/>
    </source>
</evidence>
<comment type="caution">
    <text evidence="2">The sequence shown here is derived from an EMBL/GenBank/DDBJ whole genome shotgun (WGS) entry which is preliminary data.</text>
</comment>
<organism evidence="2 3">
    <name type="scientific">Thioclava pacifica DSM 10166</name>
    <dbReference type="NCBI Taxonomy" id="1353537"/>
    <lineage>
        <taxon>Bacteria</taxon>
        <taxon>Pseudomonadati</taxon>
        <taxon>Pseudomonadota</taxon>
        <taxon>Alphaproteobacteria</taxon>
        <taxon>Rhodobacterales</taxon>
        <taxon>Paracoccaceae</taxon>
        <taxon>Thioclava</taxon>
    </lineage>
</organism>
<feature type="chain" id="PRO_5001696094" description="Sel1 repeat family protein" evidence="1">
    <location>
        <begin position="27"/>
        <end position="238"/>
    </location>
</feature>
<dbReference type="Gene3D" id="1.25.40.10">
    <property type="entry name" value="Tetratricopeptide repeat domain"/>
    <property type="match status" value="2"/>
</dbReference>
<proteinExistence type="predicted"/>
<feature type="signal peptide" evidence="1">
    <location>
        <begin position="1"/>
        <end position="26"/>
    </location>
</feature>
<keyword evidence="3" id="KW-1185">Reference proteome</keyword>
<dbReference type="Proteomes" id="UP000027432">
    <property type="component" value="Unassembled WGS sequence"/>
</dbReference>
<dbReference type="RefSeq" id="WP_038077220.1">
    <property type="nucleotide sequence ID" value="NZ_AUND01000023.1"/>
</dbReference>
<dbReference type="PANTHER" id="PTHR11102">
    <property type="entry name" value="SEL-1-LIKE PROTEIN"/>
    <property type="match status" value="1"/>
</dbReference>
<dbReference type="STRING" id="1353537.TP2_08190"/>
<dbReference type="InterPro" id="IPR011990">
    <property type="entry name" value="TPR-like_helical_dom_sf"/>
</dbReference>
<dbReference type="EMBL" id="AUND01000023">
    <property type="protein sequence ID" value="KEO52909.1"/>
    <property type="molecule type" value="Genomic_DNA"/>
</dbReference>
<gene>
    <name evidence="2" type="ORF">TP2_08190</name>
</gene>
<reference evidence="2 3" key="1">
    <citation type="submission" date="2013-07" db="EMBL/GenBank/DDBJ databases">
        <title>Thioclava pacifica DSM 10166 Genome Sequencing.</title>
        <authorList>
            <person name="Lai Q."/>
            <person name="Shao Z."/>
        </authorList>
    </citation>
    <scope>NUCLEOTIDE SEQUENCE [LARGE SCALE GENOMIC DNA]</scope>
    <source>
        <strain evidence="2 3">DSM 10166</strain>
    </source>
</reference>
<keyword evidence="1" id="KW-0732">Signal</keyword>
<dbReference type="SMART" id="SM00671">
    <property type="entry name" value="SEL1"/>
    <property type="match status" value="4"/>
</dbReference>
<dbReference type="InterPro" id="IPR006597">
    <property type="entry name" value="Sel1-like"/>
</dbReference>
<evidence type="ECO:0000313" key="3">
    <source>
        <dbReference type="Proteomes" id="UP000027432"/>
    </source>
</evidence>
<dbReference type="PANTHER" id="PTHR11102:SF160">
    <property type="entry name" value="ERAD-ASSOCIATED E3 UBIQUITIN-PROTEIN LIGASE COMPONENT HRD3"/>
    <property type="match status" value="1"/>
</dbReference>
<evidence type="ECO:0008006" key="4">
    <source>
        <dbReference type="Google" id="ProtNLM"/>
    </source>
</evidence>